<comment type="subcellular location">
    <subcellularLocation>
        <location evidence="1">Peroxisome membrane</location>
        <topology evidence="1">Multi-pass membrane protein</topology>
    </subcellularLocation>
</comment>
<dbReference type="InterPro" id="IPR036640">
    <property type="entry name" value="ABC1_TM_sf"/>
</dbReference>
<dbReference type="InterPro" id="IPR017871">
    <property type="entry name" value="ABC_transporter-like_CS"/>
</dbReference>
<feature type="domain" description="ABC transporter" evidence="10">
    <location>
        <begin position="451"/>
        <end position="677"/>
    </location>
</feature>
<proteinExistence type="evidence at transcript level"/>
<dbReference type="InterPro" id="IPR027417">
    <property type="entry name" value="P-loop_NTPase"/>
</dbReference>
<protein>
    <submittedName>
        <fullName evidence="11">ATP-binding cassette</fullName>
    </submittedName>
</protein>
<dbReference type="GO" id="GO:0140359">
    <property type="term" value="F:ABC-type transporter activity"/>
    <property type="evidence" value="ECO:0007669"/>
    <property type="project" value="InterPro"/>
</dbReference>
<dbReference type="Gene3D" id="3.40.50.300">
    <property type="entry name" value="P-loop containing nucleotide triphosphate hydrolases"/>
    <property type="match status" value="1"/>
</dbReference>
<keyword evidence="6 11" id="KW-0067">ATP-binding</keyword>
<dbReference type="GO" id="GO:0006635">
    <property type="term" value="P:fatty acid beta-oxidation"/>
    <property type="evidence" value="ECO:0007669"/>
    <property type="project" value="TreeGrafter"/>
</dbReference>
<dbReference type="Pfam" id="PF00005">
    <property type="entry name" value="ABC_tran"/>
    <property type="match status" value="1"/>
</dbReference>
<dbReference type="GO" id="GO:0005778">
    <property type="term" value="C:peroxisomal membrane"/>
    <property type="evidence" value="ECO:0007669"/>
    <property type="project" value="UniProtKB-SubCell"/>
</dbReference>
<name>A0A6A7G2Y4_9CRUS</name>
<evidence type="ECO:0000259" key="10">
    <source>
        <dbReference type="PROSITE" id="PS50893"/>
    </source>
</evidence>
<sequence>MSLSKPIVRHWIDEFVLICKANPTVTGCTVFLSVATVVLIQSNTRSSRLTKKQQQTILDEDHRRRKTRRKNLVDRHFFRKLRIFIKIAIPSWKSPEFAYLAVFSAFLVGRTFLSIKVSEVNGALVKAIMNLDFKAFLRGWIVLAMFAIPSSTLNSMLRFLGNKLALRYRSRLVHHFNDLYMHPMMYYKVINVDDRIKNPDQALTTTIDNWSKSVSKLYSDVTKPLLDIILFSVRLSSLVGPEGPLSVIFYYFVVGTIIRLISPSFGKLTARAQRFEGDYRHVHNRLITYSEEVAFYGGHHREKLTIDEHYSFIEKHTRYLIGKKFWMGISDGFLTKYGTVMMGYSVLGLPVFGPRRAQYLQQVSNDTSMIAHDYIRNSSLLISLARAIGRIVASYRDLQKLAGYTSLVSELQYVLEDLKKGKYHRKMINEDRLKELNFAPNTGKITLSDSVEFHQVPVVTPNGDILVKPVDLLIRPGMSVMIVGPNGCGKSSLFRILGGLWPLFGGGLERPDPSELFYIPQKPYLTIGTLRDQVIYPDSVDEFKEKGYNDRDLDKLFNLVRLNYIPERLENGWDTIDDWYDVLSGGEKQRVSMARLFYSKPRFAVLDECTSAVSIDVEGAMYAHCKREGIALITVSHRRSLWKYHEFLFKFDESGGWSFGKMQLPSGGNSPVEANGV</sequence>
<keyword evidence="5" id="KW-0547">Nucleotide-binding</keyword>
<feature type="transmembrane region" description="Helical" evidence="9">
    <location>
        <begin position="135"/>
        <end position="161"/>
    </location>
</feature>
<evidence type="ECO:0000256" key="8">
    <source>
        <dbReference type="ARBA" id="ARBA00023136"/>
    </source>
</evidence>
<dbReference type="InterPro" id="IPR011527">
    <property type="entry name" value="ABC1_TM_dom"/>
</dbReference>
<dbReference type="PANTHER" id="PTHR11384">
    <property type="entry name" value="ATP-BINDING CASSETTE, SUB-FAMILY D MEMBER"/>
    <property type="match status" value="1"/>
</dbReference>
<evidence type="ECO:0000256" key="1">
    <source>
        <dbReference type="ARBA" id="ARBA00004585"/>
    </source>
</evidence>
<keyword evidence="4 9" id="KW-0812">Transmembrane</keyword>
<evidence type="ECO:0000313" key="11">
    <source>
        <dbReference type="EMBL" id="LAC24612.1"/>
    </source>
</evidence>
<evidence type="ECO:0000256" key="6">
    <source>
        <dbReference type="ARBA" id="ARBA00022840"/>
    </source>
</evidence>
<evidence type="ECO:0000256" key="3">
    <source>
        <dbReference type="ARBA" id="ARBA00022448"/>
    </source>
</evidence>
<dbReference type="CDD" id="cd03223">
    <property type="entry name" value="ABCD_peroxisomal_ALDP"/>
    <property type="match status" value="1"/>
</dbReference>
<keyword evidence="3" id="KW-0813">Transport</keyword>
<dbReference type="SUPFAM" id="SSF90123">
    <property type="entry name" value="ABC transporter transmembrane region"/>
    <property type="match status" value="1"/>
</dbReference>
<evidence type="ECO:0000256" key="7">
    <source>
        <dbReference type="ARBA" id="ARBA00022989"/>
    </source>
</evidence>
<dbReference type="GO" id="GO:0015910">
    <property type="term" value="P:long-chain fatty acid import into peroxisome"/>
    <property type="evidence" value="ECO:0007669"/>
    <property type="project" value="TreeGrafter"/>
</dbReference>
<dbReference type="GO" id="GO:0005324">
    <property type="term" value="F:long-chain fatty acid transmembrane transporter activity"/>
    <property type="evidence" value="ECO:0007669"/>
    <property type="project" value="TreeGrafter"/>
</dbReference>
<reference evidence="11" key="1">
    <citation type="submission" date="2017-11" db="EMBL/GenBank/DDBJ databases">
        <title>The sensing device of the deep-sea amphipod.</title>
        <authorList>
            <person name="Kobayashi H."/>
            <person name="Nagahama T."/>
            <person name="Arai W."/>
            <person name="Sasagawa Y."/>
            <person name="Umeda M."/>
            <person name="Hayashi T."/>
            <person name="Nikaido I."/>
            <person name="Watanabe H."/>
            <person name="Oguri K."/>
            <person name="Kitazato H."/>
            <person name="Fujioka K."/>
            <person name="Kido Y."/>
            <person name="Takami H."/>
        </authorList>
    </citation>
    <scope>NUCLEOTIDE SEQUENCE</scope>
    <source>
        <tissue evidence="11">Whole body</tissue>
    </source>
</reference>
<dbReference type="InterPro" id="IPR050835">
    <property type="entry name" value="ABC_transporter_sub-D"/>
</dbReference>
<evidence type="ECO:0000256" key="9">
    <source>
        <dbReference type="SAM" id="Phobius"/>
    </source>
</evidence>
<dbReference type="SUPFAM" id="SSF52540">
    <property type="entry name" value="P-loop containing nucleoside triphosphate hydrolases"/>
    <property type="match status" value="1"/>
</dbReference>
<dbReference type="InterPro" id="IPR003439">
    <property type="entry name" value="ABC_transporter-like_ATP-bd"/>
</dbReference>
<comment type="similarity">
    <text evidence="2">Belongs to the ABC transporter superfamily. ABCD family. Peroxisomal fatty acyl CoA transporter (TC 3.A.1.203) subfamily.</text>
</comment>
<dbReference type="InterPro" id="IPR003593">
    <property type="entry name" value="AAA+_ATPase"/>
</dbReference>
<dbReference type="Pfam" id="PF06472">
    <property type="entry name" value="ABC_membrane_2"/>
    <property type="match status" value="1"/>
</dbReference>
<accession>A0A6A7G2Y4</accession>
<dbReference type="PROSITE" id="PS50893">
    <property type="entry name" value="ABC_TRANSPORTER_2"/>
    <property type="match status" value="1"/>
</dbReference>
<dbReference type="GO" id="GO:0042760">
    <property type="term" value="P:very long-chain fatty acid catabolic process"/>
    <property type="evidence" value="ECO:0007669"/>
    <property type="project" value="TreeGrafter"/>
</dbReference>
<evidence type="ECO:0000256" key="5">
    <source>
        <dbReference type="ARBA" id="ARBA00022741"/>
    </source>
</evidence>
<keyword evidence="8 9" id="KW-0472">Membrane</keyword>
<dbReference type="SMART" id="SM00382">
    <property type="entry name" value="AAA"/>
    <property type="match status" value="1"/>
</dbReference>
<dbReference type="GO" id="GO:0016887">
    <property type="term" value="F:ATP hydrolysis activity"/>
    <property type="evidence" value="ECO:0007669"/>
    <property type="project" value="InterPro"/>
</dbReference>
<dbReference type="EMBL" id="IACT01005457">
    <property type="protein sequence ID" value="LAC24612.1"/>
    <property type="molecule type" value="mRNA"/>
</dbReference>
<feature type="transmembrane region" description="Helical" evidence="9">
    <location>
        <begin position="97"/>
        <end position="115"/>
    </location>
</feature>
<dbReference type="GO" id="GO:0007031">
    <property type="term" value="P:peroxisome organization"/>
    <property type="evidence" value="ECO:0007669"/>
    <property type="project" value="TreeGrafter"/>
</dbReference>
<evidence type="ECO:0000256" key="2">
    <source>
        <dbReference type="ARBA" id="ARBA00008575"/>
    </source>
</evidence>
<dbReference type="PANTHER" id="PTHR11384:SF67">
    <property type="entry name" value="ATP-BINDING CASSETTE SUB-FAMILY D MEMBER 1"/>
    <property type="match status" value="1"/>
</dbReference>
<dbReference type="AlphaFoldDB" id="A0A6A7G2Y4"/>
<organism evidence="11">
    <name type="scientific">Hirondellea gigas</name>
    <dbReference type="NCBI Taxonomy" id="1518452"/>
    <lineage>
        <taxon>Eukaryota</taxon>
        <taxon>Metazoa</taxon>
        <taxon>Ecdysozoa</taxon>
        <taxon>Arthropoda</taxon>
        <taxon>Crustacea</taxon>
        <taxon>Multicrustacea</taxon>
        <taxon>Malacostraca</taxon>
        <taxon>Eumalacostraca</taxon>
        <taxon>Peracarida</taxon>
        <taxon>Amphipoda</taxon>
        <taxon>Amphilochidea</taxon>
        <taxon>Lysianassida</taxon>
        <taxon>Lysianassidira</taxon>
        <taxon>Lysianassoidea</taxon>
        <taxon>Lysianassidae</taxon>
        <taxon>Hirondellea</taxon>
    </lineage>
</organism>
<evidence type="ECO:0000256" key="4">
    <source>
        <dbReference type="ARBA" id="ARBA00022692"/>
    </source>
</evidence>
<dbReference type="FunFam" id="3.40.50.300:FF:000636">
    <property type="entry name" value="ATP-binding cassette sub-family D member 3"/>
    <property type="match status" value="1"/>
</dbReference>
<keyword evidence="7 9" id="KW-1133">Transmembrane helix</keyword>
<dbReference type="GO" id="GO:0005524">
    <property type="term" value="F:ATP binding"/>
    <property type="evidence" value="ECO:0007669"/>
    <property type="project" value="UniProtKB-KW"/>
</dbReference>
<dbReference type="PROSITE" id="PS00211">
    <property type="entry name" value="ABC_TRANSPORTER_1"/>
    <property type="match status" value="1"/>
</dbReference>